<gene>
    <name evidence="1" type="ORF">TrCOL_g1503</name>
</gene>
<keyword evidence="2" id="KW-1185">Reference proteome</keyword>
<evidence type="ECO:0000313" key="1">
    <source>
        <dbReference type="EMBL" id="GMI48580.1"/>
    </source>
</evidence>
<dbReference type="InterPro" id="IPR012674">
    <property type="entry name" value="Calycin"/>
</dbReference>
<dbReference type="Proteomes" id="UP001165065">
    <property type="component" value="Unassembled WGS sequence"/>
</dbReference>
<dbReference type="OrthoDB" id="412780at2759"/>
<accession>A0A9W7LEZ4</accession>
<dbReference type="SUPFAM" id="SSF50814">
    <property type="entry name" value="Lipocalins"/>
    <property type="match status" value="1"/>
</dbReference>
<name>A0A9W7LEZ4_9STRA</name>
<dbReference type="AlphaFoldDB" id="A0A9W7LEZ4"/>
<comment type="caution">
    <text evidence="1">The sequence shown here is derived from an EMBL/GenBank/DDBJ whole genome shotgun (WGS) entry which is preliminary data.</text>
</comment>
<dbReference type="Gene3D" id="2.40.128.20">
    <property type="match status" value="1"/>
</dbReference>
<dbReference type="CDD" id="cd00742">
    <property type="entry name" value="FABP"/>
    <property type="match status" value="1"/>
</dbReference>
<dbReference type="EMBL" id="BRYA01000408">
    <property type="protein sequence ID" value="GMI48580.1"/>
    <property type="molecule type" value="Genomic_DNA"/>
</dbReference>
<protein>
    <submittedName>
        <fullName evidence="1">Uncharacterized protein</fullName>
    </submittedName>
</protein>
<sequence>MGNVCGGKAQEGDVMVPVGISDEDLMEVEVSTSNSEAAADSGLSGEVDLDAFNGTWVQSRTEGLEEFFTHMKVPWMIKKLILKVTPKQQIEFSKEGFSIQMSGGPKTPKPEVGKWGESFSHTNPRGLPVTLLIKLAKDPVLGTCVKGRSEHKEGVDLFTRYMQGDEMVLEIGPKRSLIEDGKVMKCRRYFKRSAK</sequence>
<organism evidence="1 2">
    <name type="scientific">Triparma columacea</name>
    <dbReference type="NCBI Taxonomy" id="722753"/>
    <lineage>
        <taxon>Eukaryota</taxon>
        <taxon>Sar</taxon>
        <taxon>Stramenopiles</taxon>
        <taxon>Ochrophyta</taxon>
        <taxon>Bolidophyceae</taxon>
        <taxon>Parmales</taxon>
        <taxon>Triparmaceae</taxon>
        <taxon>Triparma</taxon>
    </lineage>
</organism>
<evidence type="ECO:0000313" key="2">
    <source>
        <dbReference type="Proteomes" id="UP001165065"/>
    </source>
</evidence>
<reference evidence="2" key="1">
    <citation type="journal article" date="2023" name="Commun. Biol.">
        <title>Genome analysis of Parmales, the sister group of diatoms, reveals the evolutionary specialization of diatoms from phago-mixotrophs to photoautotrophs.</title>
        <authorList>
            <person name="Ban H."/>
            <person name="Sato S."/>
            <person name="Yoshikawa S."/>
            <person name="Yamada K."/>
            <person name="Nakamura Y."/>
            <person name="Ichinomiya M."/>
            <person name="Sato N."/>
            <person name="Blanc-Mathieu R."/>
            <person name="Endo H."/>
            <person name="Kuwata A."/>
            <person name="Ogata H."/>
        </authorList>
    </citation>
    <scope>NUCLEOTIDE SEQUENCE [LARGE SCALE GENOMIC DNA]</scope>
</reference>
<proteinExistence type="predicted"/>